<dbReference type="Proteomes" id="UP001458880">
    <property type="component" value="Unassembled WGS sequence"/>
</dbReference>
<dbReference type="PANTHER" id="PTHR32123:SF13">
    <property type="entry name" value="BICAUDAL D-RELATED PROTEIN HOMOLOG"/>
    <property type="match status" value="1"/>
</dbReference>
<keyword evidence="1 2" id="KW-0175">Coiled coil</keyword>
<proteinExistence type="predicted"/>
<organism evidence="3 4">
    <name type="scientific">Popillia japonica</name>
    <name type="common">Japanese beetle</name>
    <dbReference type="NCBI Taxonomy" id="7064"/>
    <lineage>
        <taxon>Eukaryota</taxon>
        <taxon>Metazoa</taxon>
        <taxon>Ecdysozoa</taxon>
        <taxon>Arthropoda</taxon>
        <taxon>Hexapoda</taxon>
        <taxon>Insecta</taxon>
        <taxon>Pterygota</taxon>
        <taxon>Neoptera</taxon>
        <taxon>Endopterygota</taxon>
        <taxon>Coleoptera</taxon>
        <taxon>Polyphaga</taxon>
        <taxon>Scarabaeiformia</taxon>
        <taxon>Scarabaeidae</taxon>
        <taxon>Rutelinae</taxon>
        <taxon>Popillia</taxon>
    </lineage>
</organism>
<comment type="caution">
    <text evidence="3">The sequence shown here is derived from an EMBL/GenBank/DDBJ whole genome shotgun (WGS) entry which is preliminary data.</text>
</comment>
<evidence type="ECO:0000256" key="2">
    <source>
        <dbReference type="SAM" id="Coils"/>
    </source>
</evidence>
<sequence length="123" mass="14220">MVWHRSVEQDRHLLKRKLASIESEYELKVLELQNDIAELRDRLSTKDGALKQIERDKGNLLDDLSVQNGRLTAQLKEYAANENQLRLQVEELQQRCLMGKKSTQEHANSINALAREQHQCAEG</sequence>
<dbReference type="InterPro" id="IPR051149">
    <property type="entry name" value="Spindly/BICDR_Dynein_Adapter"/>
</dbReference>
<reference evidence="3 4" key="1">
    <citation type="journal article" date="2024" name="BMC Genomics">
        <title>De novo assembly and annotation of Popillia japonica's genome with initial clues to its potential as an invasive pest.</title>
        <authorList>
            <person name="Cucini C."/>
            <person name="Boschi S."/>
            <person name="Funari R."/>
            <person name="Cardaioli E."/>
            <person name="Iannotti N."/>
            <person name="Marturano G."/>
            <person name="Paoli F."/>
            <person name="Bruttini M."/>
            <person name="Carapelli A."/>
            <person name="Frati F."/>
            <person name="Nardi F."/>
        </authorList>
    </citation>
    <scope>NUCLEOTIDE SEQUENCE [LARGE SCALE GENOMIC DNA]</scope>
    <source>
        <strain evidence="3">DMR45628</strain>
    </source>
</reference>
<evidence type="ECO:0000256" key="1">
    <source>
        <dbReference type="ARBA" id="ARBA00023054"/>
    </source>
</evidence>
<feature type="coiled-coil region" evidence="2">
    <location>
        <begin position="4"/>
        <end position="95"/>
    </location>
</feature>
<evidence type="ECO:0000313" key="4">
    <source>
        <dbReference type="Proteomes" id="UP001458880"/>
    </source>
</evidence>
<dbReference type="PANTHER" id="PTHR32123">
    <property type="entry name" value="BICD FAMILY-LIKE CARGO ADAPTER"/>
    <property type="match status" value="1"/>
</dbReference>
<dbReference type="AlphaFoldDB" id="A0AAW1N5X3"/>
<protein>
    <submittedName>
        <fullName evidence="3">Uncharacterized protein</fullName>
    </submittedName>
</protein>
<evidence type="ECO:0000313" key="3">
    <source>
        <dbReference type="EMBL" id="KAK9753999.1"/>
    </source>
</evidence>
<accession>A0AAW1N5X3</accession>
<keyword evidence="4" id="KW-1185">Reference proteome</keyword>
<gene>
    <name evidence="3" type="ORF">QE152_g1670</name>
</gene>
<name>A0AAW1N5X3_POPJA</name>
<dbReference type="EMBL" id="JASPKY010000009">
    <property type="protein sequence ID" value="KAK9753999.1"/>
    <property type="molecule type" value="Genomic_DNA"/>
</dbReference>